<dbReference type="EMBL" id="MN740803">
    <property type="protein sequence ID" value="QHS82599.1"/>
    <property type="molecule type" value="Genomic_DNA"/>
</dbReference>
<feature type="compositionally biased region" description="Basic residues" evidence="1">
    <location>
        <begin position="10"/>
        <end position="26"/>
    </location>
</feature>
<name>A0A6C0ARR1_9ZZZZ</name>
<feature type="compositionally biased region" description="Low complexity" evidence="1">
    <location>
        <begin position="27"/>
        <end position="37"/>
    </location>
</feature>
<evidence type="ECO:0000313" key="2">
    <source>
        <dbReference type="EMBL" id="QHS82599.1"/>
    </source>
</evidence>
<protein>
    <submittedName>
        <fullName evidence="2">Uncharacterized protein</fullName>
    </submittedName>
</protein>
<evidence type="ECO:0000256" key="1">
    <source>
        <dbReference type="SAM" id="MobiDB-lite"/>
    </source>
</evidence>
<feature type="region of interest" description="Disordered" evidence="1">
    <location>
        <begin position="1"/>
        <end position="40"/>
    </location>
</feature>
<sequence length="240" mass="28020">MFRNWFNRTRSSKSKSNSKSKSKSKTSRSNSKTSLSKMEPTLSLEGTTNDIIDFIKKLKESGKNIDNQIDAGGTFKIDHDGVGLKGYTKSVGLIDYTKQIFYAQPASEEDSRLYRIIENIELANNKKQEKRYKFWSEAARKRFIYRLKGGFEQFLYSNEMKYFIKFIKEKYPYVEYIGNIEGLKLVGRDVTEIDIKNEKVNFGGKYERIEDFERVGEWGINFDDKQALEKFKKRLDAMSG</sequence>
<organism evidence="2">
    <name type="scientific">viral metagenome</name>
    <dbReference type="NCBI Taxonomy" id="1070528"/>
    <lineage>
        <taxon>unclassified sequences</taxon>
        <taxon>metagenomes</taxon>
        <taxon>organismal metagenomes</taxon>
    </lineage>
</organism>
<reference evidence="2" key="1">
    <citation type="journal article" date="2020" name="Nature">
        <title>Giant virus diversity and host interactions through global metagenomics.</title>
        <authorList>
            <person name="Schulz F."/>
            <person name="Roux S."/>
            <person name="Paez-Espino D."/>
            <person name="Jungbluth S."/>
            <person name="Walsh D.A."/>
            <person name="Denef V.J."/>
            <person name="McMahon K.D."/>
            <person name="Konstantinidis K.T."/>
            <person name="Eloe-Fadrosh E.A."/>
            <person name="Kyrpides N.C."/>
            <person name="Woyke T."/>
        </authorList>
    </citation>
    <scope>NUCLEOTIDE SEQUENCE</scope>
    <source>
        <strain evidence="2">GVMAG-S-1101171-111</strain>
    </source>
</reference>
<proteinExistence type="predicted"/>
<dbReference type="AlphaFoldDB" id="A0A6C0ARR1"/>
<accession>A0A6C0ARR1</accession>